<dbReference type="RefSeq" id="WP_117393933.1">
    <property type="nucleotide sequence ID" value="NZ_QWDC01000004.1"/>
</dbReference>
<dbReference type="EMBL" id="QWDC01000004">
    <property type="protein sequence ID" value="RFZ90521.1"/>
    <property type="molecule type" value="Genomic_DNA"/>
</dbReference>
<dbReference type="Proteomes" id="UP000264217">
    <property type="component" value="Unassembled WGS sequence"/>
</dbReference>
<keyword evidence="2" id="KW-1185">Reference proteome</keyword>
<proteinExistence type="predicted"/>
<protein>
    <submittedName>
        <fullName evidence="1">Uncharacterized protein</fullName>
    </submittedName>
</protein>
<evidence type="ECO:0000313" key="2">
    <source>
        <dbReference type="Proteomes" id="UP000264217"/>
    </source>
</evidence>
<reference evidence="1 2" key="1">
    <citation type="submission" date="2018-08" db="EMBL/GenBank/DDBJ databases">
        <title>Mucilaginibacter sp. MYSH2.</title>
        <authorList>
            <person name="Seo T."/>
        </authorList>
    </citation>
    <scope>NUCLEOTIDE SEQUENCE [LARGE SCALE GENOMIC DNA]</scope>
    <source>
        <strain evidence="1 2">MYSH2</strain>
    </source>
</reference>
<dbReference type="OrthoDB" id="794757at2"/>
<comment type="caution">
    <text evidence="1">The sequence shown here is derived from an EMBL/GenBank/DDBJ whole genome shotgun (WGS) entry which is preliminary data.</text>
</comment>
<sequence length="184" mass="20968">MYWYNTIKETFVTTSVLLLLSGSYACNKPEIKETGAELKYFDLKGYFKQQADQLKQANPEVNKSVAHNGTTEAKKVHITAWSQELNLFAESDINKPAWRSSYAVKSNADSIIYTALSPELKTRQVIIRKNGANVTEIAIFNSAHNFLYNTTERLVYMPGKYYSIDKNQKVKVMGANDYRIKGNF</sequence>
<organism evidence="1 2">
    <name type="scientific">Mucilaginibacter conchicola</name>
    <dbReference type="NCBI Taxonomy" id="2303333"/>
    <lineage>
        <taxon>Bacteria</taxon>
        <taxon>Pseudomonadati</taxon>
        <taxon>Bacteroidota</taxon>
        <taxon>Sphingobacteriia</taxon>
        <taxon>Sphingobacteriales</taxon>
        <taxon>Sphingobacteriaceae</taxon>
        <taxon>Mucilaginibacter</taxon>
    </lineage>
</organism>
<name>A0A372NNL0_9SPHI</name>
<accession>A0A372NNL0</accession>
<gene>
    <name evidence="1" type="ORF">D0C36_22335</name>
</gene>
<dbReference type="AlphaFoldDB" id="A0A372NNL0"/>
<evidence type="ECO:0000313" key="1">
    <source>
        <dbReference type="EMBL" id="RFZ90521.1"/>
    </source>
</evidence>